<gene>
    <name evidence="16" type="ORF">NCGR_LOCUS21147</name>
</gene>
<keyword evidence="8" id="KW-0677">Repeat</keyword>
<dbReference type="PANTHER" id="PTHR48063:SF72">
    <property type="entry name" value="HCRVF1 PROTEIN-LIKE"/>
    <property type="match status" value="1"/>
</dbReference>
<keyword evidence="10 13" id="KW-0472">Membrane</keyword>
<evidence type="ECO:0000256" key="12">
    <source>
        <dbReference type="ARBA" id="ARBA00023180"/>
    </source>
</evidence>
<keyword evidence="3" id="KW-1003">Cell membrane</keyword>
<evidence type="ECO:0000256" key="5">
    <source>
        <dbReference type="ARBA" id="ARBA00022626"/>
    </source>
</evidence>
<dbReference type="FunFam" id="3.80.10.10:FF:000649">
    <property type="entry name" value="Leucine Rich Repeat family protein"/>
    <property type="match status" value="1"/>
</dbReference>
<dbReference type="InterPro" id="IPR001611">
    <property type="entry name" value="Leu-rich_rpt"/>
</dbReference>
<evidence type="ECO:0000256" key="4">
    <source>
        <dbReference type="ARBA" id="ARBA00022614"/>
    </source>
</evidence>
<comment type="caution">
    <text evidence="16">The sequence shown here is derived from an EMBL/GenBank/DDBJ whole genome shotgun (WGS) entry which is preliminary data.</text>
</comment>
<feature type="chain" id="PRO_5032981568" description="Leucine-rich repeat-containing N-terminal plant-type domain-containing protein" evidence="14">
    <location>
        <begin position="28"/>
        <end position="907"/>
    </location>
</feature>
<comment type="similarity">
    <text evidence="2">Belongs to the RLP family.</text>
</comment>
<evidence type="ECO:0000256" key="9">
    <source>
        <dbReference type="ARBA" id="ARBA00022989"/>
    </source>
</evidence>
<dbReference type="Pfam" id="PF00560">
    <property type="entry name" value="LRR_1"/>
    <property type="match status" value="6"/>
</dbReference>
<evidence type="ECO:0000256" key="10">
    <source>
        <dbReference type="ARBA" id="ARBA00023136"/>
    </source>
</evidence>
<evidence type="ECO:0000256" key="8">
    <source>
        <dbReference type="ARBA" id="ARBA00022737"/>
    </source>
</evidence>
<dbReference type="SMART" id="SM00369">
    <property type="entry name" value="LRR_TYP"/>
    <property type="match status" value="10"/>
</dbReference>
<dbReference type="GO" id="GO:0009742">
    <property type="term" value="P:brassinosteroid mediated signaling pathway"/>
    <property type="evidence" value="ECO:0007669"/>
    <property type="project" value="UniProtKB-KW"/>
</dbReference>
<dbReference type="EMBL" id="CAJGYO010000005">
    <property type="protein sequence ID" value="CAD6231028.1"/>
    <property type="molecule type" value="Genomic_DNA"/>
</dbReference>
<keyword evidence="9 13" id="KW-1133">Transmembrane helix</keyword>
<name>A0A811NNT1_9POAL</name>
<evidence type="ECO:0000256" key="14">
    <source>
        <dbReference type="SAM" id="SignalP"/>
    </source>
</evidence>
<dbReference type="GO" id="GO:0005886">
    <property type="term" value="C:plasma membrane"/>
    <property type="evidence" value="ECO:0007669"/>
    <property type="project" value="UniProtKB-SubCell"/>
</dbReference>
<sequence length="907" mass="100831">MGTLDITFIHIAITLLVFTHTKSSTEASTHRNDTLKRCTAHERSALLAFRAGLSDPANRLSSWGGDNCCEWKGVQCSNTTGHVVKLDLQGPGCDDSVLGKQVLGGNISSSLVGLQHLQYLDLSCNRFGDTHSTDITWLSRLSSLEHLDMSSVNLSTITNWVSVVNKLPSLVSLDLSFCDLSTCPDSLLDSNLTSLESLSISDNSFHKHIAPNWFWYLTSLKQLDVSFSQLHGPFPYELGNMTSMLRLDLSANDLVGMIPSNLKNLCSLEELFLFWNNINGSIAEFFKRLPSCSWNKLKTLFLPINNLTGNLPDKLEPLRNLTRLDLSDNKLTGPVPLWVGQLTYLTDLDLSSNNLDGDLHEWHLSGLVNLERLSLSDNSIAIRVNSTWVPPFNLTELELSSCVLGPKFPTWLRWQTNMYNFDISNTSISDMVPDWFWTMVSSVQRLNIRSNQISGSLSPKLELMRASAMDLSSNQFSGPIPKLPINLTILDLSRNNLYGPLPLEFGAPRLASLFLYNNFISGTVPSSLCKLRSLQFLDISGNKLTGSLPDCLAYEYTINMTSLSIRILNLGNNHLSGEFPLFLRNCQKLIFLDLSHNQFFGALPSWIGDKLPSLAFLRLRHNMFCGHIPVELANLINLQYLDLACNNFSGIIPKFIVNWKGMTQTETGEDPLATAMAFGTNGTMEYNEQLYTVVTKGQEQLYTGEIIDMVNLDLSCNNLTGEIPEEICTLVALNNFNLSWNALSGEIPRKIGDLAQVESLDLSHNELSGEIPTSLSALTYLSHLNLSYNNLSGKIPSGNQLQVLDDQASIYVGNPGLCGPPLTKKCPETDLIPAAPEDQKDGSDNVFLLLGMSSGFVIGLWTVFCILLFKVKWRIVCFTFYDKLYDWFYVQAAVGLASLTRKTDTRS</sequence>
<feature type="signal peptide" evidence="14">
    <location>
        <begin position="1"/>
        <end position="27"/>
    </location>
</feature>
<dbReference type="Pfam" id="PF08263">
    <property type="entry name" value="LRRNT_2"/>
    <property type="match status" value="1"/>
</dbReference>
<keyword evidence="17" id="KW-1185">Reference proteome</keyword>
<evidence type="ECO:0000256" key="6">
    <source>
        <dbReference type="ARBA" id="ARBA00022692"/>
    </source>
</evidence>
<dbReference type="OrthoDB" id="749832at2759"/>
<reference evidence="16" key="1">
    <citation type="submission" date="2020-10" db="EMBL/GenBank/DDBJ databases">
        <authorList>
            <person name="Han B."/>
            <person name="Lu T."/>
            <person name="Zhao Q."/>
            <person name="Huang X."/>
            <person name="Zhao Y."/>
        </authorList>
    </citation>
    <scope>NUCLEOTIDE SEQUENCE</scope>
</reference>
<evidence type="ECO:0000313" key="16">
    <source>
        <dbReference type="EMBL" id="CAD6231028.1"/>
    </source>
</evidence>
<keyword evidence="5" id="KW-1070">Brassinosteroid signaling pathway</keyword>
<dbReference type="AlphaFoldDB" id="A0A811NNT1"/>
<dbReference type="PRINTS" id="PR00019">
    <property type="entry name" value="LEURICHRPT"/>
</dbReference>
<comment type="subcellular location">
    <subcellularLocation>
        <location evidence="1">Cell membrane</location>
        <topology evidence="1">Single-pass type I membrane protein</topology>
    </subcellularLocation>
</comment>
<dbReference type="InterPro" id="IPR032675">
    <property type="entry name" value="LRR_dom_sf"/>
</dbReference>
<proteinExistence type="inferred from homology"/>
<evidence type="ECO:0000256" key="1">
    <source>
        <dbReference type="ARBA" id="ARBA00004251"/>
    </source>
</evidence>
<evidence type="ECO:0000256" key="3">
    <source>
        <dbReference type="ARBA" id="ARBA00022475"/>
    </source>
</evidence>
<keyword evidence="11" id="KW-0675">Receptor</keyword>
<dbReference type="FunFam" id="3.80.10.10:FF:001347">
    <property type="entry name" value="LRR receptor-like serine/threonine-protein kinase GSO2"/>
    <property type="match status" value="1"/>
</dbReference>
<dbReference type="Gene3D" id="3.80.10.10">
    <property type="entry name" value="Ribonuclease Inhibitor"/>
    <property type="match status" value="4"/>
</dbReference>
<organism evidence="16 17">
    <name type="scientific">Miscanthus lutarioriparius</name>
    <dbReference type="NCBI Taxonomy" id="422564"/>
    <lineage>
        <taxon>Eukaryota</taxon>
        <taxon>Viridiplantae</taxon>
        <taxon>Streptophyta</taxon>
        <taxon>Embryophyta</taxon>
        <taxon>Tracheophyta</taxon>
        <taxon>Spermatophyta</taxon>
        <taxon>Magnoliopsida</taxon>
        <taxon>Liliopsida</taxon>
        <taxon>Poales</taxon>
        <taxon>Poaceae</taxon>
        <taxon>PACMAD clade</taxon>
        <taxon>Panicoideae</taxon>
        <taxon>Andropogonodae</taxon>
        <taxon>Andropogoneae</taxon>
        <taxon>Saccharinae</taxon>
        <taxon>Miscanthus</taxon>
    </lineage>
</organism>
<protein>
    <recommendedName>
        <fullName evidence="15">Leucine-rich repeat-containing N-terminal plant-type domain-containing protein</fullName>
    </recommendedName>
</protein>
<keyword evidence="7 14" id="KW-0732">Signal</keyword>
<dbReference type="SUPFAM" id="SSF52058">
    <property type="entry name" value="L domain-like"/>
    <property type="match status" value="4"/>
</dbReference>
<feature type="transmembrane region" description="Helical" evidence="13">
    <location>
        <begin position="846"/>
        <end position="869"/>
    </location>
</feature>
<feature type="domain" description="Leucine-rich repeat-containing N-terminal plant-type" evidence="15">
    <location>
        <begin position="41"/>
        <end position="77"/>
    </location>
</feature>
<keyword evidence="6 13" id="KW-0812">Transmembrane</keyword>
<dbReference type="FunFam" id="3.80.10.10:FF:000041">
    <property type="entry name" value="LRR receptor-like serine/threonine-protein kinase ERECTA"/>
    <property type="match status" value="1"/>
</dbReference>
<dbReference type="PANTHER" id="PTHR48063">
    <property type="entry name" value="LRR RECEPTOR-LIKE KINASE"/>
    <property type="match status" value="1"/>
</dbReference>
<keyword evidence="4" id="KW-0433">Leucine-rich repeat</keyword>
<evidence type="ECO:0000259" key="15">
    <source>
        <dbReference type="Pfam" id="PF08263"/>
    </source>
</evidence>
<dbReference type="Pfam" id="PF13855">
    <property type="entry name" value="LRR_8"/>
    <property type="match status" value="3"/>
</dbReference>
<dbReference type="Pfam" id="PF13516">
    <property type="entry name" value="LRR_6"/>
    <property type="match status" value="1"/>
</dbReference>
<accession>A0A811NNT1</accession>
<dbReference type="PROSITE" id="PS51450">
    <property type="entry name" value="LRR"/>
    <property type="match status" value="1"/>
</dbReference>
<keyword evidence="12" id="KW-0325">Glycoprotein</keyword>
<evidence type="ECO:0000256" key="13">
    <source>
        <dbReference type="SAM" id="Phobius"/>
    </source>
</evidence>
<evidence type="ECO:0000256" key="11">
    <source>
        <dbReference type="ARBA" id="ARBA00023170"/>
    </source>
</evidence>
<evidence type="ECO:0000313" key="17">
    <source>
        <dbReference type="Proteomes" id="UP000604825"/>
    </source>
</evidence>
<dbReference type="FunFam" id="3.80.10.10:FF:000111">
    <property type="entry name" value="LRR receptor-like serine/threonine-protein kinase ERECTA"/>
    <property type="match status" value="1"/>
</dbReference>
<dbReference type="Proteomes" id="UP000604825">
    <property type="component" value="Unassembled WGS sequence"/>
</dbReference>
<dbReference type="InterPro" id="IPR003591">
    <property type="entry name" value="Leu-rich_rpt_typical-subtyp"/>
</dbReference>
<dbReference type="InterPro" id="IPR013210">
    <property type="entry name" value="LRR_N_plant-typ"/>
</dbReference>
<dbReference type="InterPro" id="IPR046956">
    <property type="entry name" value="RLP23-like"/>
</dbReference>
<evidence type="ECO:0000256" key="2">
    <source>
        <dbReference type="ARBA" id="ARBA00009592"/>
    </source>
</evidence>
<evidence type="ECO:0000256" key="7">
    <source>
        <dbReference type="ARBA" id="ARBA00022729"/>
    </source>
</evidence>